<evidence type="ECO:0000313" key="1">
    <source>
        <dbReference type="EMBL" id="PON75430.1"/>
    </source>
</evidence>
<organism evidence="1 2">
    <name type="scientific">Trema orientale</name>
    <name type="common">Charcoal tree</name>
    <name type="synonym">Celtis orientalis</name>
    <dbReference type="NCBI Taxonomy" id="63057"/>
    <lineage>
        <taxon>Eukaryota</taxon>
        <taxon>Viridiplantae</taxon>
        <taxon>Streptophyta</taxon>
        <taxon>Embryophyta</taxon>
        <taxon>Tracheophyta</taxon>
        <taxon>Spermatophyta</taxon>
        <taxon>Magnoliopsida</taxon>
        <taxon>eudicotyledons</taxon>
        <taxon>Gunneridae</taxon>
        <taxon>Pentapetalae</taxon>
        <taxon>rosids</taxon>
        <taxon>fabids</taxon>
        <taxon>Rosales</taxon>
        <taxon>Cannabaceae</taxon>
        <taxon>Trema</taxon>
    </lineage>
</organism>
<dbReference type="EMBL" id="JXTC01000256">
    <property type="protein sequence ID" value="PON75430.1"/>
    <property type="molecule type" value="Genomic_DNA"/>
</dbReference>
<dbReference type="Proteomes" id="UP000237000">
    <property type="component" value="Unassembled WGS sequence"/>
</dbReference>
<sequence length="71" mass="8534">MTTNFTLSEKKNVFQEKNNPNLCICMVLKIFSGKRNKLTSLNEKYKFNLKIAWELKNRKKQIKPTNRDKER</sequence>
<gene>
    <name evidence="1" type="ORF">TorRG33x02_245240</name>
</gene>
<name>A0A2P5DQ77_TREOI</name>
<reference evidence="2" key="1">
    <citation type="submission" date="2016-06" db="EMBL/GenBank/DDBJ databases">
        <title>Parallel loss of symbiosis genes in relatives of nitrogen-fixing non-legume Parasponia.</title>
        <authorList>
            <person name="Van Velzen R."/>
            <person name="Holmer R."/>
            <person name="Bu F."/>
            <person name="Rutten L."/>
            <person name="Van Zeijl A."/>
            <person name="Liu W."/>
            <person name="Santuari L."/>
            <person name="Cao Q."/>
            <person name="Sharma T."/>
            <person name="Shen D."/>
            <person name="Roswanjaya Y."/>
            <person name="Wardhani T."/>
            <person name="Kalhor M.S."/>
            <person name="Jansen J."/>
            <person name="Van den Hoogen J."/>
            <person name="Gungor B."/>
            <person name="Hartog M."/>
            <person name="Hontelez J."/>
            <person name="Verver J."/>
            <person name="Yang W.-C."/>
            <person name="Schijlen E."/>
            <person name="Repin R."/>
            <person name="Schilthuizen M."/>
            <person name="Schranz E."/>
            <person name="Heidstra R."/>
            <person name="Miyata K."/>
            <person name="Fedorova E."/>
            <person name="Kohlen W."/>
            <person name="Bisseling T."/>
            <person name="Smit S."/>
            <person name="Geurts R."/>
        </authorList>
    </citation>
    <scope>NUCLEOTIDE SEQUENCE [LARGE SCALE GENOMIC DNA]</scope>
    <source>
        <strain evidence="2">cv. RG33-2</strain>
    </source>
</reference>
<dbReference type="InParanoid" id="A0A2P5DQ77"/>
<comment type="caution">
    <text evidence="1">The sequence shown here is derived from an EMBL/GenBank/DDBJ whole genome shotgun (WGS) entry which is preliminary data.</text>
</comment>
<proteinExistence type="predicted"/>
<evidence type="ECO:0000313" key="2">
    <source>
        <dbReference type="Proteomes" id="UP000237000"/>
    </source>
</evidence>
<accession>A0A2P5DQ77</accession>
<protein>
    <submittedName>
        <fullName evidence="1">Uncharacterized protein</fullName>
    </submittedName>
</protein>
<keyword evidence="2" id="KW-1185">Reference proteome</keyword>
<dbReference type="AlphaFoldDB" id="A0A2P5DQ77"/>